<dbReference type="Pfam" id="PF04909">
    <property type="entry name" value="Amidohydro_2"/>
    <property type="match status" value="1"/>
</dbReference>
<keyword evidence="10" id="KW-1185">Reference proteome</keyword>
<accession>A0ABR2HWG7</accession>
<keyword evidence="3" id="KW-0862">Zinc</keyword>
<keyword evidence="7" id="KW-0210">Decarboxylase</keyword>
<gene>
    <name evidence="9" type="ORF">M9Y10_017874</name>
</gene>
<name>A0ABR2HWG7_9EUKA</name>
<feature type="domain" description="Amidohydrolase-related" evidence="8">
    <location>
        <begin position="4"/>
        <end position="312"/>
    </location>
</feature>
<evidence type="ECO:0000256" key="6">
    <source>
        <dbReference type="ARBA" id="ARBA00038889"/>
    </source>
</evidence>
<dbReference type="SUPFAM" id="SSF51556">
    <property type="entry name" value="Metallo-dependent hydrolases"/>
    <property type="match status" value="1"/>
</dbReference>
<evidence type="ECO:0000313" key="9">
    <source>
        <dbReference type="EMBL" id="KAK8852882.1"/>
    </source>
</evidence>
<organism evidence="9 10">
    <name type="scientific">Tritrichomonas musculus</name>
    <dbReference type="NCBI Taxonomy" id="1915356"/>
    <lineage>
        <taxon>Eukaryota</taxon>
        <taxon>Metamonada</taxon>
        <taxon>Parabasalia</taxon>
        <taxon>Tritrichomonadida</taxon>
        <taxon>Tritrichomonadidae</taxon>
        <taxon>Tritrichomonas</taxon>
    </lineage>
</organism>
<dbReference type="InterPro" id="IPR006680">
    <property type="entry name" value="Amidohydro-rel"/>
</dbReference>
<keyword evidence="2" id="KW-0479">Metal-binding</keyword>
<protein>
    <recommendedName>
        <fullName evidence="6">6-methylsalicylate decarboxylase</fullName>
        <ecNumber evidence="6">4.1.1.52</ecNumber>
    </recommendedName>
</protein>
<comment type="caution">
    <text evidence="9">The sequence shown here is derived from an EMBL/GenBank/DDBJ whole genome shotgun (WGS) entry which is preliminary data.</text>
</comment>
<evidence type="ECO:0000256" key="5">
    <source>
        <dbReference type="ARBA" id="ARBA00036832"/>
    </source>
</evidence>
<evidence type="ECO:0000256" key="4">
    <source>
        <dbReference type="ARBA" id="ARBA00023239"/>
    </source>
</evidence>
<sequence length="320" mass="37016">MNRVDVHAHCLPPSYYEFLKFLGEKDPDGFPTPTWSVESQIQSMEDLHISFSFLSISSPPVTCNVEEITAKYVRKINEEMSSYVKQYPNKLGFFAILPLPYINKALEEIDYCINTLECDGFGLPTNYLGKHIGNLEFTPIYQKFQENKSILCIHPCAPLEVPKDIDSNFFPTPAMEFFFETTRTVACIVINNIVSQYPDIKWIIPHAGACIPIFSDRWQDFNGMMRMKGHENCDFKRDLAKLYYDLAGMAVPKLLHDLMIDVPVSHLLYGSDGPYTNLKRMIELERELDQTNLLNDEVREEIYIKNAIQLFPRLSKIFRK</sequence>
<evidence type="ECO:0000313" key="10">
    <source>
        <dbReference type="Proteomes" id="UP001470230"/>
    </source>
</evidence>
<dbReference type="PANTHER" id="PTHR21240">
    <property type="entry name" value="2-AMINO-3-CARBOXYLMUCONATE-6-SEMIALDEHYDE DECARBOXYLASE"/>
    <property type="match status" value="1"/>
</dbReference>
<dbReference type="Gene3D" id="3.20.20.140">
    <property type="entry name" value="Metal-dependent hydrolases"/>
    <property type="match status" value="1"/>
</dbReference>
<evidence type="ECO:0000256" key="2">
    <source>
        <dbReference type="ARBA" id="ARBA00022723"/>
    </source>
</evidence>
<evidence type="ECO:0000256" key="7">
    <source>
        <dbReference type="RuleBase" id="RU366045"/>
    </source>
</evidence>
<dbReference type="InterPro" id="IPR032466">
    <property type="entry name" value="Metal_Hydrolase"/>
</dbReference>
<dbReference type="EMBL" id="JAPFFF010000023">
    <property type="protein sequence ID" value="KAK8852882.1"/>
    <property type="molecule type" value="Genomic_DNA"/>
</dbReference>
<reference evidence="9 10" key="1">
    <citation type="submission" date="2024-04" db="EMBL/GenBank/DDBJ databases">
        <title>Tritrichomonas musculus Genome.</title>
        <authorList>
            <person name="Alves-Ferreira E."/>
            <person name="Grigg M."/>
            <person name="Lorenzi H."/>
            <person name="Galac M."/>
        </authorList>
    </citation>
    <scope>NUCLEOTIDE SEQUENCE [LARGE SCALE GENOMIC DNA]</scope>
    <source>
        <strain evidence="9 10">EAF2021</strain>
    </source>
</reference>
<evidence type="ECO:0000259" key="8">
    <source>
        <dbReference type="Pfam" id="PF04909"/>
    </source>
</evidence>
<keyword evidence="4 7" id="KW-0456">Lyase</keyword>
<dbReference type="Proteomes" id="UP001470230">
    <property type="component" value="Unassembled WGS sequence"/>
</dbReference>
<proteinExistence type="inferred from homology"/>
<evidence type="ECO:0000256" key="3">
    <source>
        <dbReference type="ARBA" id="ARBA00022833"/>
    </source>
</evidence>
<dbReference type="EC" id="4.1.1.52" evidence="6"/>
<dbReference type="PANTHER" id="PTHR21240:SF29">
    <property type="entry name" value="AMIDOHYDROLASE-RELATED DOMAIN-CONTAINING PROTEIN"/>
    <property type="match status" value="1"/>
</dbReference>
<evidence type="ECO:0000256" key="1">
    <source>
        <dbReference type="ARBA" id="ARBA00005871"/>
    </source>
</evidence>
<comment type="similarity">
    <text evidence="1">Belongs to the metallo-dependent hydrolases superfamily. ACMSD family.</text>
</comment>
<dbReference type="InterPro" id="IPR032465">
    <property type="entry name" value="ACMSD"/>
</dbReference>
<comment type="catalytic activity">
    <reaction evidence="5">
        <text>6-methylsalicylate + H(+) = 3-methylphenol + CO2</text>
        <dbReference type="Rhea" id="RHEA:23112"/>
        <dbReference type="ChEBI" id="CHEBI:15378"/>
        <dbReference type="ChEBI" id="CHEBI:16526"/>
        <dbReference type="ChEBI" id="CHEBI:17231"/>
        <dbReference type="ChEBI" id="CHEBI:36658"/>
        <dbReference type="EC" id="4.1.1.52"/>
    </reaction>
    <physiologicalReaction direction="left-to-right" evidence="5">
        <dbReference type="Rhea" id="RHEA:23113"/>
    </physiologicalReaction>
</comment>